<dbReference type="Gene3D" id="1.10.3730.20">
    <property type="match status" value="1"/>
</dbReference>
<feature type="transmembrane region" description="Helical" evidence="2">
    <location>
        <begin position="289"/>
        <end position="309"/>
    </location>
</feature>
<evidence type="ECO:0000313" key="5">
    <source>
        <dbReference type="Proteomes" id="UP000419743"/>
    </source>
</evidence>
<dbReference type="GO" id="GO:0016020">
    <property type="term" value="C:membrane"/>
    <property type="evidence" value="ECO:0007669"/>
    <property type="project" value="InterPro"/>
</dbReference>
<evidence type="ECO:0000256" key="1">
    <source>
        <dbReference type="ARBA" id="ARBA00007362"/>
    </source>
</evidence>
<evidence type="ECO:0000313" key="4">
    <source>
        <dbReference type="EMBL" id="VZO40171.1"/>
    </source>
</evidence>
<feature type="transmembrane region" description="Helical" evidence="2">
    <location>
        <begin position="145"/>
        <end position="162"/>
    </location>
</feature>
<feature type="transmembrane region" description="Helical" evidence="2">
    <location>
        <begin position="87"/>
        <end position="106"/>
    </location>
</feature>
<comment type="caution">
    <text evidence="4">The sequence shown here is derived from an EMBL/GenBank/DDBJ whole genome shotgun (WGS) entry which is preliminary data.</text>
</comment>
<dbReference type="PANTHER" id="PTHR12715">
    <property type="entry name" value="TRANSPORTER, DRUG/METABOLITE EXPORTER FAMILY"/>
    <property type="match status" value="1"/>
</dbReference>
<dbReference type="SUPFAM" id="SSF103481">
    <property type="entry name" value="Multidrug resistance efflux transporter EmrE"/>
    <property type="match status" value="2"/>
</dbReference>
<evidence type="ECO:0000256" key="2">
    <source>
        <dbReference type="SAM" id="Phobius"/>
    </source>
</evidence>
<keyword evidence="2" id="KW-1133">Transmembrane helix</keyword>
<feature type="domain" description="EamA" evidence="3">
    <location>
        <begin position="28"/>
        <end position="160"/>
    </location>
</feature>
<feature type="transmembrane region" description="Helical" evidence="2">
    <location>
        <begin position="206"/>
        <end position="226"/>
    </location>
</feature>
<sequence length="315" mass="31659">MVASPTTRTGSGPARPTAPRTSIPRLALVAAGVTALLWGSAFVVIRGVGAEFAPGPMALARVGVAALALTPLALRAGGLRGLPRGRVLLLVGLYGALWFGGYNLVLNTAERSIDAGTAAMLVNTAPILIAVGAGVFLGEGFPRPVLIGTVVAFAGVALMSLSGRGPGGLDPAGLALALLAALLYAVSVLIQKVLLRDLDGLRATWLGAVVGTIVLLPFAPALLAALPTTPGGAVAGTVYLGLFPTAIAFLTWAYALRRLPAGRAALVGYVATLCSVLLSWAFLGEVPTAVVLAGGALCLAGVALTRLPARSARRP</sequence>
<reference evidence="4 5" key="1">
    <citation type="submission" date="2019-11" db="EMBL/GenBank/DDBJ databases">
        <authorList>
            <person name="Criscuolo A."/>
        </authorList>
    </citation>
    <scope>NUCLEOTIDE SEQUENCE [LARGE SCALE GENOMIC DNA]</scope>
    <source>
        <strain evidence="4">CIP111667</strain>
    </source>
</reference>
<dbReference type="Pfam" id="PF00892">
    <property type="entry name" value="EamA"/>
    <property type="match status" value="2"/>
</dbReference>
<comment type="similarity">
    <text evidence="1">Belongs to the EamA transporter family.</text>
</comment>
<dbReference type="InterPro" id="IPR000620">
    <property type="entry name" value="EamA_dom"/>
</dbReference>
<feature type="transmembrane region" description="Helical" evidence="2">
    <location>
        <begin position="118"/>
        <end position="138"/>
    </location>
</feature>
<name>A0A7M4DRS7_9MICO</name>
<dbReference type="RefSeq" id="WP_156743447.1">
    <property type="nucleotide sequence ID" value="NZ_CACRYJ010000068.1"/>
</dbReference>
<feature type="transmembrane region" description="Helical" evidence="2">
    <location>
        <begin position="57"/>
        <end position="75"/>
    </location>
</feature>
<keyword evidence="5" id="KW-1185">Reference proteome</keyword>
<keyword evidence="2" id="KW-0472">Membrane</keyword>
<dbReference type="AlphaFoldDB" id="A0A7M4DRS7"/>
<dbReference type="EMBL" id="CACRYJ010000068">
    <property type="protein sequence ID" value="VZO40171.1"/>
    <property type="molecule type" value="Genomic_DNA"/>
</dbReference>
<feature type="domain" description="EamA" evidence="3">
    <location>
        <begin position="173"/>
        <end position="305"/>
    </location>
</feature>
<evidence type="ECO:0000259" key="3">
    <source>
        <dbReference type="Pfam" id="PF00892"/>
    </source>
</evidence>
<feature type="transmembrane region" description="Helical" evidence="2">
    <location>
        <begin position="174"/>
        <end position="194"/>
    </location>
</feature>
<keyword evidence="2" id="KW-0812">Transmembrane</keyword>
<feature type="transmembrane region" description="Helical" evidence="2">
    <location>
        <begin position="266"/>
        <end position="283"/>
    </location>
</feature>
<dbReference type="PANTHER" id="PTHR12715:SF4">
    <property type="entry name" value="EAMA DOMAIN-CONTAINING PROTEIN"/>
    <property type="match status" value="1"/>
</dbReference>
<dbReference type="InterPro" id="IPR037185">
    <property type="entry name" value="EmrE-like"/>
</dbReference>
<accession>A0A7M4DRS7</accession>
<protein>
    <submittedName>
        <fullName evidence="4">Putative inner membrane transporter yiJE</fullName>
    </submittedName>
</protein>
<proteinExistence type="inferred from homology"/>
<gene>
    <name evidence="4" type="primary">yijE</name>
    <name evidence="4" type="ORF">HALOF300_04873</name>
</gene>
<feature type="transmembrane region" description="Helical" evidence="2">
    <location>
        <begin position="26"/>
        <end position="45"/>
    </location>
</feature>
<dbReference type="InterPro" id="IPR052756">
    <property type="entry name" value="Alkyne_AA_exporter"/>
</dbReference>
<organism evidence="4 5">
    <name type="scientific">Occultella aeris</name>
    <dbReference type="NCBI Taxonomy" id="2761496"/>
    <lineage>
        <taxon>Bacteria</taxon>
        <taxon>Bacillati</taxon>
        <taxon>Actinomycetota</taxon>
        <taxon>Actinomycetes</taxon>
        <taxon>Micrococcales</taxon>
        <taxon>Ruaniaceae</taxon>
        <taxon>Occultella</taxon>
    </lineage>
</organism>
<feature type="transmembrane region" description="Helical" evidence="2">
    <location>
        <begin position="232"/>
        <end position="254"/>
    </location>
</feature>
<dbReference type="Proteomes" id="UP000419743">
    <property type="component" value="Unassembled WGS sequence"/>
</dbReference>